<keyword evidence="4 6" id="KW-0472">Membrane</keyword>
<organism evidence="7 8">
    <name type="scientific">Desulfoscipio gibsoniae DSM 7213</name>
    <dbReference type="NCBI Taxonomy" id="767817"/>
    <lineage>
        <taxon>Bacteria</taxon>
        <taxon>Bacillati</taxon>
        <taxon>Bacillota</taxon>
        <taxon>Clostridia</taxon>
        <taxon>Eubacteriales</taxon>
        <taxon>Desulfallaceae</taxon>
        <taxon>Desulfoscipio</taxon>
    </lineage>
</organism>
<feature type="transmembrane region" description="Helical" evidence="6">
    <location>
        <begin position="71"/>
        <end position="98"/>
    </location>
</feature>
<reference evidence="7 8" key="1">
    <citation type="submission" date="2012-01" db="EMBL/GenBank/DDBJ databases">
        <title>Complete sequence of Desulfotomaculum gibsoniae DSM 7213.</title>
        <authorList>
            <consortium name="US DOE Joint Genome Institute"/>
            <person name="Lucas S."/>
            <person name="Han J."/>
            <person name="Lapidus A."/>
            <person name="Cheng J.-F."/>
            <person name="Goodwin L."/>
            <person name="Pitluck S."/>
            <person name="Peters L."/>
            <person name="Ovchinnikova G."/>
            <person name="Teshima H."/>
            <person name="Detter J.C."/>
            <person name="Han C."/>
            <person name="Tapia R."/>
            <person name="Land M."/>
            <person name="Hauser L."/>
            <person name="Kyrpides N."/>
            <person name="Ivanova N."/>
            <person name="Pagani I."/>
            <person name="Parshina S."/>
            <person name="Plugge C."/>
            <person name="Muyzer G."/>
            <person name="Kuever J."/>
            <person name="Ivanova A."/>
            <person name="Nazina T."/>
            <person name="Klenk H.-P."/>
            <person name="Brambilla E."/>
            <person name="Spring S."/>
            <person name="Stams A.F."/>
            <person name="Woyke T."/>
        </authorList>
    </citation>
    <scope>NUCLEOTIDE SEQUENCE [LARGE SCALE GENOMIC DNA]</scope>
    <source>
        <strain evidence="7 8">DSM 7213</strain>
    </source>
</reference>
<evidence type="ECO:0000256" key="2">
    <source>
        <dbReference type="ARBA" id="ARBA00022692"/>
    </source>
</evidence>
<sequence length="499" mass="53610">MTTRKIIDLHHFKNKDKPPGYSSSPVGGSTGGSPARRFDERKWLILAVLLLIFICLMPTPSGLSTEGKYAIALWVFVVVCFLTEAVPLPMTAMIIGFYQVVMGIGTYRDVPRTFMDDAVIFIMGVLMMGAMLVKYNIHNKLAMYMLRISGTRIDRVVLGTVAFCALSAGFITEHATVTIMLPIGVAIVSLSGGIKKVPNLGKLMMLAIAYGVIIGGVFTPSGGARNALMLSYLNSLGVSMGYGQWILMAFPFTMLMIFFVTYWLLRLFKPEVNDLEEVLERIQHEIDAGGPMSVQAKLALVIFIAVVIGWVLFSTQFGVGNIAMMGIVAAAILGLVDWNYLQQKTQWGVVLLYAGAISMGKMLVATGAATWLATQLLAAASVAFGITKGLPLLAVTTAITAFTTNTMADGPTVAFLGPVFIQAAELADTSPLAIGVATSLGSAFSYLLIIATPANAIVYGLGFLKASDFLKAGGFLFILSFFIVVVGLAGIWWRMLGIW</sequence>
<evidence type="ECO:0000256" key="3">
    <source>
        <dbReference type="ARBA" id="ARBA00022989"/>
    </source>
</evidence>
<feature type="transmembrane region" description="Helical" evidence="6">
    <location>
        <begin position="177"/>
        <end position="194"/>
    </location>
</feature>
<feature type="transmembrane region" description="Helical" evidence="6">
    <location>
        <begin position="443"/>
        <end position="462"/>
    </location>
</feature>
<name>R4KTU9_9FIRM</name>
<dbReference type="AlphaFoldDB" id="R4KTU9"/>
<evidence type="ECO:0000256" key="6">
    <source>
        <dbReference type="SAM" id="Phobius"/>
    </source>
</evidence>
<dbReference type="GO" id="GO:0005886">
    <property type="term" value="C:plasma membrane"/>
    <property type="evidence" value="ECO:0007669"/>
    <property type="project" value="TreeGrafter"/>
</dbReference>
<evidence type="ECO:0000256" key="1">
    <source>
        <dbReference type="ARBA" id="ARBA00004141"/>
    </source>
</evidence>
<dbReference type="Proteomes" id="UP000013520">
    <property type="component" value="Chromosome"/>
</dbReference>
<feature type="transmembrane region" description="Helical" evidence="6">
    <location>
        <begin position="118"/>
        <end position="135"/>
    </location>
</feature>
<dbReference type="InterPro" id="IPR001898">
    <property type="entry name" value="SLC13A/DASS"/>
</dbReference>
<protein>
    <submittedName>
        <fullName evidence="7">Anion transporter</fullName>
    </submittedName>
</protein>
<dbReference type="HOGENOM" id="CLU_005170_0_1_9"/>
<dbReference type="GO" id="GO:0022857">
    <property type="term" value="F:transmembrane transporter activity"/>
    <property type="evidence" value="ECO:0007669"/>
    <property type="project" value="InterPro"/>
</dbReference>
<feature type="transmembrane region" description="Helical" evidence="6">
    <location>
        <begin position="43"/>
        <end position="59"/>
    </location>
</feature>
<feature type="transmembrane region" description="Helical" evidence="6">
    <location>
        <begin position="242"/>
        <end position="265"/>
    </location>
</feature>
<dbReference type="eggNOG" id="COG0471">
    <property type="taxonomic scope" value="Bacteria"/>
</dbReference>
<keyword evidence="3 6" id="KW-1133">Transmembrane helix</keyword>
<dbReference type="NCBIfam" id="TIGR00785">
    <property type="entry name" value="dass"/>
    <property type="match status" value="1"/>
</dbReference>
<comment type="subcellular location">
    <subcellularLocation>
        <location evidence="1">Membrane</location>
        <topology evidence="1">Multi-pass membrane protein</topology>
    </subcellularLocation>
</comment>
<feature type="transmembrane region" description="Helical" evidence="6">
    <location>
        <begin position="322"/>
        <end position="341"/>
    </location>
</feature>
<feature type="transmembrane region" description="Helical" evidence="6">
    <location>
        <begin position="298"/>
        <end position="316"/>
    </location>
</feature>
<dbReference type="KEGG" id="dgi:Desgi_3694"/>
<dbReference type="Pfam" id="PF00939">
    <property type="entry name" value="Na_sulph_symp"/>
    <property type="match status" value="1"/>
</dbReference>
<feature type="transmembrane region" description="Helical" evidence="6">
    <location>
        <begin position="203"/>
        <end position="222"/>
    </location>
</feature>
<accession>R4KTU9</accession>
<evidence type="ECO:0000313" key="8">
    <source>
        <dbReference type="Proteomes" id="UP000013520"/>
    </source>
</evidence>
<evidence type="ECO:0000256" key="5">
    <source>
        <dbReference type="SAM" id="MobiDB-lite"/>
    </source>
</evidence>
<gene>
    <name evidence="7" type="ORF">Desgi_3694</name>
</gene>
<keyword evidence="8" id="KW-1185">Reference proteome</keyword>
<dbReference type="STRING" id="767817.Desgi_3694"/>
<keyword evidence="2 6" id="KW-0812">Transmembrane</keyword>
<feature type="region of interest" description="Disordered" evidence="5">
    <location>
        <begin position="12"/>
        <end position="34"/>
    </location>
</feature>
<dbReference type="RefSeq" id="WP_006520406.1">
    <property type="nucleotide sequence ID" value="NC_021184.1"/>
</dbReference>
<feature type="transmembrane region" description="Helical" evidence="6">
    <location>
        <begin position="474"/>
        <end position="493"/>
    </location>
</feature>
<proteinExistence type="predicted"/>
<dbReference type="EMBL" id="CP003273">
    <property type="protein sequence ID" value="AGL03016.1"/>
    <property type="molecule type" value="Genomic_DNA"/>
</dbReference>
<evidence type="ECO:0000313" key="7">
    <source>
        <dbReference type="EMBL" id="AGL03016.1"/>
    </source>
</evidence>
<dbReference type="PANTHER" id="PTHR10283">
    <property type="entry name" value="SOLUTE CARRIER FAMILY 13 MEMBER"/>
    <property type="match status" value="1"/>
</dbReference>
<evidence type="ECO:0000256" key="4">
    <source>
        <dbReference type="ARBA" id="ARBA00023136"/>
    </source>
</evidence>
<dbReference type="OrthoDB" id="37272at2"/>